<reference evidence="2" key="1">
    <citation type="submission" date="2018-02" db="EMBL/GenBank/DDBJ databases">
        <title>Rhizophora mucronata_Transcriptome.</title>
        <authorList>
            <person name="Meera S.P."/>
            <person name="Sreeshan A."/>
            <person name="Augustine A."/>
        </authorList>
    </citation>
    <scope>NUCLEOTIDE SEQUENCE</scope>
    <source>
        <tissue evidence="2">Leaf</tissue>
    </source>
</reference>
<keyword evidence="1" id="KW-0472">Membrane</keyword>
<dbReference type="EMBL" id="GGEC01073079">
    <property type="protein sequence ID" value="MBX53563.1"/>
    <property type="molecule type" value="Transcribed_RNA"/>
</dbReference>
<organism evidence="2">
    <name type="scientific">Rhizophora mucronata</name>
    <name type="common">Asiatic mangrove</name>
    <dbReference type="NCBI Taxonomy" id="61149"/>
    <lineage>
        <taxon>Eukaryota</taxon>
        <taxon>Viridiplantae</taxon>
        <taxon>Streptophyta</taxon>
        <taxon>Embryophyta</taxon>
        <taxon>Tracheophyta</taxon>
        <taxon>Spermatophyta</taxon>
        <taxon>Magnoliopsida</taxon>
        <taxon>eudicotyledons</taxon>
        <taxon>Gunneridae</taxon>
        <taxon>Pentapetalae</taxon>
        <taxon>rosids</taxon>
        <taxon>fabids</taxon>
        <taxon>Malpighiales</taxon>
        <taxon>Rhizophoraceae</taxon>
        <taxon>Rhizophora</taxon>
    </lineage>
</organism>
<name>A0A2P2PFQ0_RHIMU</name>
<keyword evidence="1" id="KW-1133">Transmembrane helix</keyword>
<accession>A0A2P2PFQ0</accession>
<proteinExistence type="predicted"/>
<dbReference type="AlphaFoldDB" id="A0A2P2PFQ0"/>
<keyword evidence="1" id="KW-0812">Transmembrane</keyword>
<feature type="transmembrane region" description="Helical" evidence="1">
    <location>
        <begin position="5"/>
        <end position="24"/>
    </location>
</feature>
<sequence length="27" mass="3410">MSRIYWYHCHIIPFYSMLFPYPFLNGL</sequence>
<protein>
    <submittedName>
        <fullName evidence="2">Uncharacterized protein</fullName>
    </submittedName>
</protein>
<evidence type="ECO:0000313" key="2">
    <source>
        <dbReference type="EMBL" id="MBX53563.1"/>
    </source>
</evidence>
<evidence type="ECO:0000256" key="1">
    <source>
        <dbReference type="SAM" id="Phobius"/>
    </source>
</evidence>